<dbReference type="NCBIfam" id="NF001965">
    <property type="entry name" value="PRK00742.1"/>
    <property type="match status" value="1"/>
</dbReference>
<evidence type="ECO:0000256" key="1">
    <source>
        <dbReference type="ARBA" id="ARBA00022490"/>
    </source>
</evidence>
<dbReference type="GO" id="GO:0008984">
    <property type="term" value="F:protein-glutamate methylesterase activity"/>
    <property type="evidence" value="ECO:0007669"/>
    <property type="project" value="UniProtKB-EC"/>
</dbReference>
<dbReference type="EMBL" id="VSSQ01000554">
    <property type="protein sequence ID" value="MPL97410.1"/>
    <property type="molecule type" value="Genomic_DNA"/>
</dbReference>
<proteinExistence type="inferred from homology"/>
<dbReference type="HAMAP" id="MF_00099">
    <property type="entry name" value="CheB_chemtxs"/>
    <property type="match status" value="1"/>
</dbReference>
<keyword evidence="1" id="KW-0963">Cytoplasm</keyword>
<dbReference type="Pfam" id="PF01339">
    <property type="entry name" value="CheB_methylest"/>
    <property type="match status" value="1"/>
</dbReference>
<dbReference type="InterPro" id="IPR011006">
    <property type="entry name" value="CheY-like_superfamily"/>
</dbReference>
<comment type="caution">
    <text evidence="8">The sequence shown here is derived from an EMBL/GenBank/DDBJ whole genome shotgun (WGS) entry which is preliminary data.</text>
</comment>
<dbReference type="InterPro" id="IPR001789">
    <property type="entry name" value="Sig_transdc_resp-reg_receiver"/>
</dbReference>
<evidence type="ECO:0000256" key="5">
    <source>
        <dbReference type="ARBA" id="ARBA00048267"/>
    </source>
</evidence>
<dbReference type="AlphaFoldDB" id="A0A644W1V7"/>
<evidence type="ECO:0000256" key="2">
    <source>
        <dbReference type="ARBA" id="ARBA00022500"/>
    </source>
</evidence>
<evidence type="ECO:0000259" key="7">
    <source>
        <dbReference type="PROSITE" id="PS50122"/>
    </source>
</evidence>
<dbReference type="PANTHER" id="PTHR42872">
    <property type="entry name" value="PROTEIN-GLUTAMATE METHYLESTERASE/PROTEIN-GLUTAMINE GLUTAMINASE"/>
    <property type="match status" value="1"/>
</dbReference>
<gene>
    <name evidence="8" type="primary">cheB_19</name>
    <name evidence="8" type="ORF">SDC9_43601</name>
</gene>
<dbReference type="SUPFAM" id="SSF52172">
    <property type="entry name" value="CheY-like"/>
    <property type="match status" value="1"/>
</dbReference>
<keyword evidence="2" id="KW-0145">Chemotaxis</keyword>
<organism evidence="8">
    <name type="scientific">bioreactor metagenome</name>
    <dbReference type="NCBI Taxonomy" id="1076179"/>
    <lineage>
        <taxon>unclassified sequences</taxon>
        <taxon>metagenomes</taxon>
        <taxon>ecological metagenomes</taxon>
    </lineage>
</organism>
<dbReference type="PROSITE" id="PS50110">
    <property type="entry name" value="RESPONSE_REGULATORY"/>
    <property type="match status" value="1"/>
</dbReference>
<feature type="domain" description="Response regulatory" evidence="6">
    <location>
        <begin position="8"/>
        <end position="121"/>
    </location>
</feature>
<dbReference type="NCBIfam" id="NF009206">
    <property type="entry name" value="PRK12555.1"/>
    <property type="match status" value="1"/>
</dbReference>
<dbReference type="Pfam" id="PF00072">
    <property type="entry name" value="Response_reg"/>
    <property type="match status" value="1"/>
</dbReference>
<comment type="catalytic activity">
    <reaction evidence="5">
        <text>[protein]-L-glutamate 5-O-methyl ester + H2O = L-glutamyl-[protein] + methanol + H(+)</text>
        <dbReference type="Rhea" id="RHEA:23236"/>
        <dbReference type="Rhea" id="RHEA-COMP:10208"/>
        <dbReference type="Rhea" id="RHEA-COMP:10311"/>
        <dbReference type="ChEBI" id="CHEBI:15377"/>
        <dbReference type="ChEBI" id="CHEBI:15378"/>
        <dbReference type="ChEBI" id="CHEBI:17790"/>
        <dbReference type="ChEBI" id="CHEBI:29973"/>
        <dbReference type="ChEBI" id="CHEBI:82795"/>
        <dbReference type="EC" id="3.1.1.61"/>
    </reaction>
</comment>
<keyword evidence="3 8" id="KW-0378">Hydrolase</keyword>
<dbReference type="SUPFAM" id="SSF52738">
    <property type="entry name" value="Methylesterase CheB, C-terminal domain"/>
    <property type="match status" value="1"/>
</dbReference>
<dbReference type="CDD" id="cd16432">
    <property type="entry name" value="CheB_Rec"/>
    <property type="match status" value="1"/>
</dbReference>
<feature type="domain" description="CheB-type methylesterase" evidence="7">
    <location>
        <begin position="152"/>
        <end position="343"/>
    </location>
</feature>
<dbReference type="Gene3D" id="3.40.50.2300">
    <property type="match status" value="1"/>
</dbReference>
<dbReference type="InterPro" id="IPR035909">
    <property type="entry name" value="CheB_C"/>
</dbReference>
<dbReference type="SMART" id="SM00448">
    <property type="entry name" value="REC"/>
    <property type="match status" value="1"/>
</dbReference>
<evidence type="ECO:0000256" key="4">
    <source>
        <dbReference type="ARBA" id="ARBA00039140"/>
    </source>
</evidence>
<dbReference type="PIRSF" id="PIRSF000876">
    <property type="entry name" value="RR_chemtxs_CheB"/>
    <property type="match status" value="1"/>
</dbReference>
<evidence type="ECO:0000313" key="8">
    <source>
        <dbReference type="EMBL" id="MPL97410.1"/>
    </source>
</evidence>
<accession>A0A644W1V7</accession>
<name>A0A644W1V7_9ZZZZ</name>
<dbReference type="PANTHER" id="PTHR42872:SF6">
    <property type="entry name" value="PROTEIN-GLUTAMATE METHYLESTERASE_PROTEIN-GLUTAMINE GLUTAMINASE"/>
    <property type="match status" value="1"/>
</dbReference>
<dbReference type="GO" id="GO:0000156">
    <property type="term" value="F:phosphorelay response regulator activity"/>
    <property type="evidence" value="ECO:0007669"/>
    <property type="project" value="InterPro"/>
</dbReference>
<dbReference type="GO" id="GO:0006935">
    <property type="term" value="P:chemotaxis"/>
    <property type="evidence" value="ECO:0007669"/>
    <property type="project" value="UniProtKB-KW"/>
</dbReference>
<protein>
    <recommendedName>
        <fullName evidence="4">protein-glutamate methylesterase</fullName>
        <ecNumber evidence="4">3.1.1.61</ecNumber>
    </recommendedName>
</protein>
<dbReference type="GO" id="GO:0005737">
    <property type="term" value="C:cytoplasm"/>
    <property type="evidence" value="ECO:0007669"/>
    <property type="project" value="InterPro"/>
</dbReference>
<dbReference type="CDD" id="cd17541">
    <property type="entry name" value="REC_CheB-like"/>
    <property type="match status" value="1"/>
</dbReference>
<dbReference type="EC" id="3.1.1.61" evidence="4"/>
<reference evidence="8" key="1">
    <citation type="submission" date="2019-08" db="EMBL/GenBank/DDBJ databases">
        <authorList>
            <person name="Kucharzyk K."/>
            <person name="Murdoch R.W."/>
            <person name="Higgins S."/>
            <person name="Loffler F."/>
        </authorList>
    </citation>
    <scope>NUCLEOTIDE SEQUENCE</scope>
</reference>
<dbReference type="InterPro" id="IPR000673">
    <property type="entry name" value="Sig_transdc_resp-reg_Me-estase"/>
</dbReference>
<evidence type="ECO:0000256" key="3">
    <source>
        <dbReference type="ARBA" id="ARBA00022801"/>
    </source>
</evidence>
<evidence type="ECO:0000259" key="6">
    <source>
        <dbReference type="PROSITE" id="PS50110"/>
    </source>
</evidence>
<sequence length="343" mass="36926">MQTKNNIRLLIVDDSALFRAVLSRGVSADPDIEVVAAATDPFDARDKILEFEPDVMICDVVMPKMDGIEFIRRLMPQYPLRVVVVSSVSEAVLDAMNAGAVDFVAKPDISTGRTPAIFISELIEKIKIAAKANISCGNNAANIVRKTLSSPPAPRRKLIAIGASTGGTEAIFNVLRCLPPSTPGIVIVQHIPPVFSRMFADRLNNTIQLQVKEAQTGDFVETGHVLIAPGDRHMRVKKLGDRFRVELFEGEKTNGHCPSVDVLFDSVSAVCANTAVGVILTGMGEDGARGLLSMRKMGARTIGQDEKSCVVYGMPRAAFEMGAVEKQVPLESIAQAISLAITK</sequence>
<dbReference type="Gene3D" id="3.40.50.180">
    <property type="entry name" value="Methylesterase CheB, C-terminal domain"/>
    <property type="match status" value="1"/>
</dbReference>
<dbReference type="PROSITE" id="PS50122">
    <property type="entry name" value="CHEB"/>
    <property type="match status" value="1"/>
</dbReference>
<dbReference type="InterPro" id="IPR008248">
    <property type="entry name" value="CheB-like"/>
</dbReference>